<organism evidence="2 3">
    <name type="scientific">Roseiterribacter gracilis</name>
    <dbReference type="NCBI Taxonomy" id="2812848"/>
    <lineage>
        <taxon>Bacteria</taxon>
        <taxon>Pseudomonadati</taxon>
        <taxon>Pseudomonadota</taxon>
        <taxon>Alphaproteobacteria</taxon>
        <taxon>Rhodospirillales</taxon>
        <taxon>Roseiterribacteraceae</taxon>
        <taxon>Roseiterribacter</taxon>
    </lineage>
</organism>
<dbReference type="CDD" id="cd03057">
    <property type="entry name" value="GST_N_Beta"/>
    <property type="match status" value="1"/>
</dbReference>
<dbReference type="PANTHER" id="PTHR44051:SF8">
    <property type="entry name" value="GLUTATHIONE S-TRANSFERASE GSTA"/>
    <property type="match status" value="1"/>
</dbReference>
<dbReference type="Pfam" id="PF13409">
    <property type="entry name" value="GST_N_2"/>
    <property type="match status" value="1"/>
</dbReference>
<comment type="caution">
    <text evidence="2">The sequence shown here is derived from an EMBL/GenBank/DDBJ whole genome shotgun (WGS) entry which is preliminary data.</text>
</comment>
<dbReference type="RefSeq" id="WP_420244716.1">
    <property type="nucleotide sequence ID" value="NZ_BOPV01000001.1"/>
</dbReference>
<evidence type="ECO:0000259" key="1">
    <source>
        <dbReference type="PROSITE" id="PS50404"/>
    </source>
</evidence>
<evidence type="ECO:0000313" key="2">
    <source>
        <dbReference type="EMBL" id="GIL41285.1"/>
    </source>
</evidence>
<proteinExistence type="predicted"/>
<dbReference type="InterPro" id="IPR004045">
    <property type="entry name" value="Glutathione_S-Trfase_N"/>
</dbReference>
<dbReference type="InterPro" id="IPR036282">
    <property type="entry name" value="Glutathione-S-Trfase_C_sf"/>
</dbReference>
<dbReference type="Proteomes" id="UP000681075">
    <property type="component" value="Unassembled WGS sequence"/>
</dbReference>
<dbReference type="AlphaFoldDB" id="A0A8S8XJD0"/>
<accession>A0A8S8XJD0</accession>
<evidence type="ECO:0000313" key="3">
    <source>
        <dbReference type="Proteomes" id="UP000681075"/>
    </source>
</evidence>
<name>A0A8S8XJD0_9PROT</name>
<sequence>MHQLWTTPGYGSVLAEAALLWVGEPYARVEIAESDEAGWERLRQVNPLKQLPTLVLDDGPVLTESAAIMLWAGDRKPGSGLVPTATAPERARFLRFLVLLVGAVYPTFTYGDVPTKWVPESARDALRNSTDERRKMLFRVMEQEAQAPFFLGARPCAIDLYLCVMTRWRPNRPWFAAECPQLFAIAERMDADPRFAALWEANFSGPIAND</sequence>
<dbReference type="PANTHER" id="PTHR44051">
    <property type="entry name" value="GLUTATHIONE S-TRANSFERASE-RELATED"/>
    <property type="match status" value="1"/>
</dbReference>
<dbReference type="Gene3D" id="3.40.30.10">
    <property type="entry name" value="Glutaredoxin"/>
    <property type="match status" value="1"/>
</dbReference>
<keyword evidence="3" id="KW-1185">Reference proteome</keyword>
<protein>
    <submittedName>
        <fullName evidence="2">Glutathione S-transferase</fullName>
    </submittedName>
</protein>
<dbReference type="Gene3D" id="1.20.1050.10">
    <property type="match status" value="1"/>
</dbReference>
<gene>
    <name evidence="2" type="ORF">TMPK1_35220</name>
</gene>
<dbReference type="EMBL" id="BOPV01000001">
    <property type="protein sequence ID" value="GIL41285.1"/>
    <property type="molecule type" value="Genomic_DNA"/>
</dbReference>
<dbReference type="PROSITE" id="PS50404">
    <property type="entry name" value="GST_NTER"/>
    <property type="match status" value="1"/>
</dbReference>
<feature type="domain" description="GST N-terminal" evidence="1">
    <location>
        <begin position="1"/>
        <end position="80"/>
    </location>
</feature>
<reference evidence="2" key="1">
    <citation type="submission" date="2021-02" db="EMBL/GenBank/DDBJ databases">
        <title>Genome sequence of Rhodospirillales sp. strain TMPK1 isolated from soil.</title>
        <authorList>
            <person name="Nakai R."/>
            <person name="Kusada H."/>
            <person name="Tamaki H."/>
        </authorList>
    </citation>
    <scope>NUCLEOTIDE SEQUENCE</scope>
    <source>
        <strain evidence="2">TMPK1</strain>
    </source>
</reference>
<dbReference type="InterPro" id="IPR036249">
    <property type="entry name" value="Thioredoxin-like_sf"/>
</dbReference>
<dbReference type="SUPFAM" id="SSF52833">
    <property type="entry name" value="Thioredoxin-like"/>
    <property type="match status" value="1"/>
</dbReference>
<dbReference type="SUPFAM" id="SSF47616">
    <property type="entry name" value="GST C-terminal domain-like"/>
    <property type="match status" value="1"/>
</dbReference>